<feature type="region of interest" description="Disordered" evidence="1">
    <location>
        <begin position="167"/>
        <end position="186"/>
    </location>
</feature>
<comment type="caution">
    <text evidence="3">The sequence shown here is derived from an EMBL/GenBank/DDBJ whole genome shotgun (WGS) entry which is preliminary data.</text>
</comment>
<name>A0A934KKJ3_9BACT</name>
<feature type="transmembrane region" description="Helical" evidence="2">
    <location>
        <begin position="127"/>
        <end position="147"/>
    </location>
</feature>
<dbReference type="RefSeq" id="WP_338182091.1">
    <property type="nucleotide sequence ID" value="NZ_JAEKNQ010000058.1"/>
</dbReference>
<proteinExistence type="predicted"/>
<keyword evidence="2" id="KW-0472">Membrane</keyword>
<organism evidence="3 4">
    <name type="scientific">Candidatus Dormiibacter inghamiae</name>
    <dbReference type="NCBI Taxonomy" id="3127013"/>
    <lineage>
        <taxon>Bacteria</taxon>
        <taxon>Bacillati</taxon>
        <taxon>Candidatus Dormiibacterota</taxon>
        <taxon>Candidatus Dormibacteria</taxon>
        <taxon>Candidatus Dormibacterales</taxon>
        <taxon>Candidatus Dormibacteraceae</taxon>
        <taxon>Candidatus Dormiibacter</taxon>
    </lineage>
</organism>
<sequence>MSRATKPTFVDVNSPALAINCPNCGLLTARFGQYCRNCGYSIWPSSRFASAAFQAWREVDPARRDCSRFDLEPPLRPEDQVVVVDFDRKAHELGIHMPPGSSYPIIICLGLFFMALAAVPFATPARLVLAVIGLAIFLFGVIGWVVVEDTRHFPGFEAASQGAHTEAMAAAPAAAQPTETRVEEVH</sequence>
<keyword evidence="2" id="KW-1133">Transmembrane helix</keyword>
<gene>
    <name evidence="3" type="ORF">JF888_14835</name>
</gene>
<evidence type="ECO:0000313" key="4">
    <source>
        <dbReference type="Proteomes" id="UP000620075"/>
    </source>
</evidence>
<keyword evidence="2" id="KW-0812">Transmembrane</keyword>
<accession>A0A934KKJ3</accession>
<evidence type="ECO:0000313" key="3">
    <source>
        <dbReference type="EMBL" id="MBJ7604438.1"/>
    </source>
</evidence>
<dbReference type="Gene3D" id="1.10.287.70">
    <property type="match status" value="1"/>
</dbReference>
<dbReference type="EMBL" id="JAEKNQ010000058">
    <property type="protein sequence ID" value="MBJ7604438.1"/>
    <property type="molecule type" value="Genomic_DNA"/>
</dbReference>
<dbReference type="AlphaFoldDB" id="A0A934KKJ3"/>
<feature type="transmembrane region" description="Helical" evidence="2">
    <location>
        <begin position="103"/>
        <end position="121"/>
    </location>
</feature>
<reference evidence="3 4" key="1">
    <citation type="submission" date="2020-10" db="EMBL/GenBank/DDBJ databases">
        <title>Ca. Dormibacterota MAGs.</title>
        <authorList>
            <person name="Montgomery K."/>
        </authorList>
    </citation>
    <scope>NUCLEOTIDE SEQUENCE [LARGE SCALE GENOMIC DNA]</scope>
    <source>
        <strain evidence="3">SC8811_S16_3</strain>
    </source>
</reference>
<protein>
    <submittedName>
        <fullName evidence="3">Uncharacterized protein</fullName>
    </submittedName>
</protein>
<dbReference type="Proteomes" id="UP000620075">
    <property type="component" value="Unassembled WGS sequence"/>
</dbReference>
<evidence type="ECO:0000256" key="2">
    <source>
        <dbReference type="SAM" id="Phobius"/>
    </source>
</evidence>
<evidence type="ECO:0000256" key="1">
    <source>
        <dbReference type="SAM" id="MobiDB-lite"/>
    </source>
</evidence>